<name>A0AAU8I951_9XANT</name>
<dbReference type="EMBL" id="CP131914">
    <property type="protein sequence ID" value="XCI81843.1"/>
    <property type="molecule type" value="Genomic_DNA"/>
</dbReference>
<evidence type="ECO:0000313" key="2">
    <source>
        <dbReference type="EMBL" id="MCI2262926.1"/>
    </source>
</evidence>
<dbReference type="EMBL" id="JAKJPQ010000013">
    <property type="protein sequence ID" value="MCI2262926.1"/>
    <property type="molecule type" value="Genomic_DNA"/>
</dbReference>
<proteinExistence type="predicted"/>
<evidence type="ECO:0000313" key="3">
    <source>
        <dbReference type="EMBL" id="XCI81843.1"/>
    </source>
</evidence>
<keyword evidence="1" id="KW-0732">Signal</keyword>
<gene>
    <name evidence="2" type="ORF">L3V74_15410</name>
    <name evidence="3" type="ORF">Q7W82_06715</name>
</gene>
<organism evidence="3">
    <name type="scientific">Xanthomonas indica</name>
    <dbReference type="NCBI Taxonomy" id="2912242"/>
    <lineage>
        <taxon>Bacteria</taxon>
        <taxon>Pseudomonadati</taxon>
        <taxon>Pseudomonadota</taxon>
        <taxon>Gammaproteobacteria</taxon>
        <taxon>Lysobacterales</taxon>
        <taxon>Lysobacteraceae</taxon>
        <taxon>Xanthomonas</taxon>
    </lineage>
</organism>
<reference evidence="2 4" key="1">
    <citation type="journal article" date="2022" name="Curr. Microbiol.">
        <title>Xanthomonas indica sp. nov., a Novel Member of Non-Pathogenic Xanthomonas Community from Healthy Rice Seeds.</title>
        <authorList>
            <person name="Rana R."/>
            <person name="Madhavan V.N."/>
            <person name="Saroha T."/>
            <person name="Bansal K."/>
            <person name="Kaur A."/>
            <person name="Sonti R.V."/>
            <person name="Patel H.K."/>
            <person name="Patil P.B."/>
        </authorList>
    </citation>
    <scope>NUCLEOTIDE SEQUENCE [LARGE SCALE GENOMIC DNA]</scope>
    <source>
        <strain evidence="2 4">PPL560</strain>
    </source>
</reference>
<sequence>MKKKFLVATALLAGSVVGAPALAVENPMDQAGIQHNMYLGCLMELNVSAEDALAVLVKKCGYAPGVPIERFVATQQPIVDGVDPTRPMTENLAGLRQQLSAYEFSFIVRMDQIVENAEDLDAAAVQFEELEREAIARLDPRSKNGALILGGLSVAKHSNRYWANVLAERGEAAAGGTAAKKKGRFWRWLAVIGSDAAGFLLTENPVVAAATSNTVYDIVLGETTTPTPGD</sequence>
<reference evidence="3" key="3">
    <citation type="submission" date="2023-08" db="EMBL/GenBank/DDBJ databases">
        <title>Complete genome sequence of Xanthomonas indica.</title>
        <authorList>
            <person name="Patil P.B."/>
            <person name="Rana R."/>
        </authorList>
    </citation>
    <scope>NUCLEOTIDE SEQUENCE</scope>
    <source>
        <strain evidence="3">PPL560</strain>
    </source>
</reference>
<dbReference type="AlphaFoldDB" id="A0AAU8I951"/>
<reference evidence="2" key="2">
    <citation type="submission" date="2022-01" db="EMBL/GenBank/DDBJ databases">
        <authorList>
            <person name="Rana R."/>
            <person name="Patil P.B."/>
        </authorList>
    </citation>
    <scope>NUCLEOTIDE SEQUENCE</scope>
    <source>
        <strain evidence="2">PPL560</strain>
    </source>
</reference>
<feature type="chain" id="PRO_5043582994" evidence="1">
    <location>
        <begin position="24"/>
        <end position="230"/>
    </location>
</feature>
<protein>
    <submittedName>
        <fullName evidence="3">Uncharacterized protein</fullName>
    </submittedName>
</protein>
<keyword evidence="4" id="KW-1185">Reference proteome</keyword>
<dbReference type="KEGG" id="xin:Q7W82_06715"/>
<evidence type="ECO:0000313" key="4">
    <source>
        <dbReference type="Proteomes" id="UP001430647"/>
    </source>
</evidence>
<dbReference type="RefSeq" id="WP_242160699.1">
    <property type="nucleotide sequence ID" value="NZ_CP131914.1"/>
</dbReference>
<dbReference type="Proteomes" id="UP001430647">
    <property type="component" value="Unassembled WGS sequence"/>
</dbReference>
<accession>A0AAU8I951</accession>
<feature type="signal peptide" evidence="1">
    <location>
        <begin position="1"/>
        <end position="23"/>
    </location>
</feature>
<evidence type="ECO:0000256" key="1">
    <source>
        <dbReference type="SAM" id="SignalP"/>
    </source>
</evidence>